<feature type="region of interest" description="Disordered" evidence="1">
    <location>
        <begin position="1"/>
        <end position="61"/>
    </location>
</feature>
<comment type="caution">
    <text evidence="2">The sequence shown here is derived from an EMBL/GenBank/DDBJ whole genome shotgun (WGS) entry which is preliminary data.</text>
</comment>
<evidence type="ECO:0000256" key="1">
    <source>
        <dbReference type="SAM" id="MobiDB-lite"/>
    </source>
</evidence>
<protein>
    <submittedName>
        <fullName evidence="2">Uncharacterized protein</fullName>
    </submittedName>
</protein>
<dbReference type="EMBL" id="NMUH01002809">
    <property type="protein sequence ID" value="MQM02176.1"/>
    <property type="molecule type" value="Genomic_DNA"/>
</dbReference>
<evidence type="ECO:0000313" key="3">
    <source>
        <dbReference type="Proteomes" id="UP000652761"/>
    </source>
</evidence>
<name>A0A843W2B5_COLES</name>
<accession>A0A843W2B5</accession>
<feature type="compositionally biased region" description="Gly residues" evidence="1">
    <location>
        <begin position="44"/>
        <end position="55"/>
    </location>
</feature>
<gene>
    <name evidence="2" type="ORF">Taro_034946</name>
</gene>
<feature type="region of interest" description="Disordered" evidence="1">
    <location>
        <begin position="138"/>
        <end position="161"/>
    </location>
</feature>
<sequence>MQSLPDHKLGRNASHGPSAHTRSKWEKPQIPWGSSGEGHHPSKGHGGMGVGGIQGGTTNFSEENFFDAEDFTFLDFQNGISLTPPSENIKSPSENMKSRSFSETVIVLKVIANVSAVPSRFSAMPTKVKLLRHVRTVKNPNTTSKDLNNTPPTRKLQSEIQ</sequence>
<dbReference type="AlphaFoldDB" id="A0A843W2B5"/>
<proteinExistence type="predicted"/>
<organism evidence="2 3">
    <name type="scientific">Colocasia esculenta</name>
    <name type="common">Wild taro</name>
    <name type="synonym">Arum esculentum</name>
    <dbReference type="NCBI Taxonomy" id="4460"/>
    <lineage>
        <taxon>Eukaryota</taxon>
        <taxon>Viridiplantae</taxon>
        <taxon>Streptophyta</taxon>
        <taxon>Embryophyta</taxon>
        <taxon>Tracheophyta</taxon>
        <taxon>Spermatophyta</taxon>
        <taxon>Magnoliopsida</taxon>
        <taxon>Liliopsida</taxon>
        <taxon>Araceae</taxon>
        <taxon>Aroideae</taxon>
        <taxon>Colocasieae</taxon>
        <taxon>Colocasia</taxon>
    </lineage>
</organism>
<dbReference type="Proteomes" id="UP000652761">
    <property type="component" value="Unassembled WGS sequence"/>
</dbReference>
<feature type="compositionally biased region" description="Polar residues" evidence="1">
    <location>
        <begin position="138"/>
        <end position="152"/>
    </location>
</feature>
<evidence type="ECO:0000313" key="2">
    <source>
        <dbReference type="EMBL" id="MQM02176.1"/>
    </source>
</evidence>
<reference evidence="2" key="1">
    <citation type="submission" date="2017-07" db="EMBL/GenBank/DDBJ databases">
        <title>Taro Niue Genome Assembly and Annotation.</title>
        <authorList>
            <person name="Atibalentja N."/>
            <person name="Keating K."/>
            <person name="Fields C.J."/>
        </authorList>
    </citation>
    <scope>NUCLEOTIDE SEQUENCE</scope>
    <source>
        <strain evidence="2">Niue_2</strain>
        <tissue evidence="2">Leaf</tissue>
    </source>
</reference>
<keyword evidence="3" id="KW-1185">Reference proteome</keyword>